<gene>
    <name evidence="1" type="ORF">HPB50_018161</name>
</gene>
<organism evidence="1 2">
    <name type="scientific">Hyalomma asiaticum</name>
    <name type="common">Tick</name>
    <dbReference type="NCBI Taxonomy" id="266040"/>
    <lineage>
        <taxon>Eukaryota</taxon>
        <taxon>Metazoa</taxon>
        <taxon>Ecdysozoa</taxon>
        <taxon>Arthropoda</taxon>
        <taxon>Chelicerata</taxon>
        <taxon>Arachnida</taxon>
        <taxon>Acari</taxon>
        <taxon>Parasitiformes</taxon>
        <taxon>Ixodida</taxon>
        <taxon>Ixodoidea</taxon>
        <taxon>Ixodidae</taxon>
        <taxon>Hyalomminae</taxon>
        <taxon>Hyalomma</taxon>
    </lineage>
</organism>
<evidence type="ECO:0000313" key="2">
    <source>
        <dbReference type="Proteomes" id="UP000821845"/>
    </source>
</evidence>
<name>A0ACB7S2E3_HYAAI</name>
<accession>A0ACB7S2E3</accession>
<keyword evidence="2" id="KW-1185">Reference proteome</keyword>
<dbReference type="EMBL" id="CM023486">
    <property type="protein sequence ID" value="KAH6928640.1"/>
    <property type="molecule type" value="Genomic_DNA"/>
</dbReference>
<proteinExistence type="predicted"/>
<evidence type="ECO:0000313" key="1">
    <source>
        <dbReference type="EMBL" id="KAH6928640.1"/>
    </source>
</evidence>
<sequence>MAQVTAATALHDAGGSADIKAHPADQMDDDVGGRKRQENENRTRPSLKDIDRQRPLANRVAREDSKKKKQSAAVKPRPAHHPVARRSAGPNPGYPSRMAVARPLGNSGSAKRRPGDQGFSAFLDQCKRLLATASYRGSVRNPLDALGVVFLSFLAARFPLERYFLRHQKSSRTAVSSAQAASRKARVIDDHSPMSDAVLLSVDKETRKARCTTVQIGQGHQTAARKVDKSEAKAYESAANKHRPDVGQKGKPVEELVPVLTFPQAADVFQHMAGFLGPAMLQAGNNGTACVPGSADRQQRCPRFGRGFLAIRHSASVFQTEEWKAGGNTLYRPLTNDMMINALSVDQLSFESGQFFLANAKGNYSGAKSGHAIHFWRYNNVSKRLFVSQSVLFLKEEDYMGVLEQLEYI</sequence>
<comment type="caution">
    <text evidence="1">The sequence shown here is derived from an EMBL/GenBank/DDBJ whole genome shotgun (WGS) entry which is preliminary data.</text>
</comment>
<dbReference type="Proteomes" id="UP000821845">
    <property type="component" value="Chromosome 6"/>
</dbReference>
<protein>
    <submittedName>
        <fullName evidence="1">Uncharacterized protein</fullName>
    </submittedName>
</protein>
<reference evidence="1" key="1">
    <citation type="submission" date="2020-05" db="EMBL/GenBank/DDBJ databases">
        <title>Large-scale comparative analyses of tick genomes elucidate their genetic diversity and vector capacities.</title>
        <authorList>
            <person name="Jia N."/>
            <person name="Wang J."/>
            <person name="Shi W."/>
            <person name="Du L."/>
            <person name="Sun Y."/>
            <person name="Zhan W."/>
            <person name="Jiang J."/>
            <person name="Wang Q."/>
            <person name="Zhang B."/>
            <person name="Ji P."/>
            <person name="Sakyi L.B."/>
            <person name="Cui X."/>
            <person name="Yuan T."/>
            <person name="Jiang B."/>
            <person name="Yang W."/>
            <person name="Lam T.T.-Y."/>
            <person name="Chang Q."/>
            <person name="Ding S."/>
            <person name="Wang X."/>
            <person name="Zhu J."/>
            <person name="Ruan X."/>
            <person name="Zhao L."/>
            <person name="Wei J."/>
            <person name="Que T."/>
            <person name="Du C."/>
            <person name="Cheng J."/>
            <person name="Dai P."/>
            <person name="Han X."/>
            <person name="Huang E."/>
            <person name="Gao Y."/>
            <person name="Liu J."/>
            <person name="Shao H."/>
            <person name="Ye R."/>
            <person name="Li L."/>
            <person name="Wei W."/>
            <person name="Wang X."/>
            <person name="Wang C."/>
            <person name="Yang T."/>
            <person name="Huo Q."/>
            <person name="Li W."/>
            <person name="Guo W."/>
            <person name="Chen H."/>
            <person name="Zhou L."/>
            <person name="Ni X."/>
            <person name="Tian J."/>
            <person name="Zhou Y."/>
            <person name="Sheng Y."/>
            <person name="Liu T."/>
            <person name="Pan Y."/>
            <person name="Xia L."/>
            <person name="Li J."/>
            <person name="Zhao F."/>
            <person name="Cao W."/>
        </authorList>
    </citation>
    <scope>NUCLEOTIDE SEQUENCE</scope>
    <source>
        <strain evidence="1">Hyas-2018</strain>
    </source>
</reference>